<dbReference type="Proteomes" id="UP000188728">
    <property type="component" value="Unassembled WGS sequence"/>
</dbReference>
<dbReference type="Pfam" id="PF12639">
    <property type="entry name" value="Colicin-DNase"/>
    <property type="match status" value="1"/>
</dbReference>
<dbReference type="OrthoDB" id="9182528at2"/>
<organism evidence="2 4">
    <name type="scientific">Rodentibacter trehalosifermentans</name>
    <dbReference type="NCBI Taxonomy" id="1908263"/>
    <lineage>
        <taxon>Bacteria</taxon>
        <taxon>Pseudomonadati</taxon>
        <taxon>Pseudomonadota</taxon>
        <taxon>Gammaproteobacteria</taxon>
        <taxon>Pasteurellales</taxon>
        <taxon>Pasteurellaceae</taxon>
        <taxon>Rodentibacter</taxon>
    </lineage>
</organism>
<dbReference type="Proteomes" id="UP000189161">
    <property type="component" value="Unassembled WGS sequence"/>
</dbReference>
<accession>A0A1V3J3X8</accession>
<accession>A0A1V3IUI2</accession>
<protein>
    <recommendedName>
        <fullName evidence="5">HNH endonuclease</fullName>
    </recommendedName>
</protein>
<evidence type="ECO:0000313" key="4">
    <source>
        <dbReference type="Proteomes" id="UP000189161"/>
    </source>
</evidence>
<evidence type="ECO:0000313" key="2">
    <source>
        <dbReference type="EMBL" id="OOF49822.1"/>
    </source>
</evidence>
<proteinExistence type="predicted"/>
<name>A0A1V3J3X8_9PAST</name>
<dbReference type="EMBL" id="MLHL01000013">
    <property type="protein sequence ID" value="OOF49822.1"/>
    <property type="molecule type" value="Genomic_DNA"/>
</dbReference>
<dbReference type="AlphaFoldDB" id="A0A1V3J3X8"/>
<evidence type="ECO:0000313" key="3">
    <source>
        <dbReference type="Proteomes" id="UP000188728"/>
    </source>
</evidence>
<evidence type="ECO:0008006" key="5">
    <source>
        <dbReference type="Google" id="ProtNLM"/>
    </source>
</evidence>
<keyword evidence="4" id="KW-1185">Reference proteome</keyword>
<sequence length="160" mass="17949">MVKNPRSTVNNRILPTGEHIDVITSGNGKAVKITAKDEFGNMKEIANIPYDSRGFPIFDDVAKFTTTIKTTENYTNSSVRRRKEMINATLELKNKILDGTIDKSLFNKIQLEQIMKGKDKIDGFTWHHNAQSSPNNMQLVPTNIHDPVKHIGEGALSEGR</sequence>
<evidence type="ECO:0000313" key="1">
    <source>
        <dbReference type="EMBL" id="OOF45952.1"/>
    </source>
</evidence>
<reference evidence="3 4" key="1">
    <citation type="submission" date="2016-10" db="EMBL/GenBank/DDBJ databases">
        <title>Rodentibacter gen. nov. and new species.</title>
        <authorList>
            <person name="Christensen H."/>
        </authorList>
    </citation>
    <scope>NUCLEOTIDE SEQUENCE [LARGE SCALE GENOMIC DNA]</scope>
    <source>
        <strain evidence="1 3">H1983213011</strain>
        <strain evidence="2 4">H1987082031</strain>
    </source>
</reference>
<comment type="caution">
    <text evidence="2">The sequence shown here is derived from an EMBL/GenBank/DDBJ whole genome shotgun (WGS) entry which is preliminary data.</text>
</comment>
<dbReference type="EMBL" id="MLHK01000023">
    <property type="protein sequence ID" value="OOF45952.1"/>
    <property type="molecule type" value="Genomic_DNA"/>
</dbReference>
<gene>
    <name evidence="1" type="ORF">BKK51_04590</name>
    <name evidence="2" type="ORF">BKK52_02635</name>
</gene>